<dbReference type="GO" id="GO:0003676">
    <property type="term" value="F:nucleic acid binding"/>
    <property type="evidence" value="ECO:0007669"/>
    <property type="project" value="InterPro"/>
</dbReference>
<dbReference type="Gene3D" id="3.30.420.10">
    <property type="entry name" value="Ribonuclease H-like superfamily/Ribonuclease H"/>
    <property type="match status" value="1"/>
</dbReference>
<name>A0A8X6WWD5_9ARAC</name>
<dbReference type="PANTHER" id="PTHR37984:SF15">
    <property type="entry name" value="INTEGRASE CATALYTIC DOMAIN-CONTAINING PROTEIN"/>
    <property type="match status" value="1"/>
</dbReference>
<accession>A0A8X6WWD5</accession>
<protein>
    <recommendedName>
        <fullName evidence="1">Integrase catalytic domain-containing protein</fullName>
    </recommendedName>
</protein>
<dbReference type="GO" id="GO:0015074">
    <property type="term" value="P:DNA integration"/>
    <property type="evidence" value="ECO:0007669"/>
    <property type="project" value="InterPro"/>
</dbReference>
<keyword evidence="3" id="KW-1185">Reference proteome</keyword>
<evidence type="ECO:0000259" key="1">
    <source>
        <dbReference type="PROSITE" id="PS50994"/>
    </source>
</evidence>
<dbReference type="InterPro" id="IPR001584">
    <property type="entry name" value="Integrase_cat-core"/>
</dbReference>
<organism evidence="2 3">
    <name type="scientific">Trichonephila inaurata madagascariensis</name>
    <dbReference type="NCBI Taxonomy" id="2747483"/>
    <lineage>
        <taxon>Eukaryota</taxon>
        <taxon>Metazoa</taxon>
        <taxon>Ecdysozoa</taxon>
        <taxon>Arthropoda</taxon>
        <taxon>Chelicerata</taxon>
        <taxon>Arachnida</taxon>
        <taxon>Araneae</taxon>
        <taxon>Araneomorphae</taxon>
        <taxon>Entelegynae</taxon>
        <taxon>Araneoidea</taxon>
        <taxon>Nephilidae</taxon>
        <taxon>Trichonephila</taxon>
        <taxon>Trichonephila inaurata</taxon>
    </lineage>
</organism>
<dbReference type="AlphaFoldDB" id="A0A8X6WWD5"/>
<evidence type="ECO:0000313" key="2">
    <source>
        <dbReference type="EMBL" id="GFY42533.1"/>
    </source>
</evidence>
<sequence>MSAEAVASFIANWISRFGVPAIAQHHRPGGQFLSRLLYSLKQMLGIKRIRTTPYHPSSNGMVERLHRTLGNYSVSRYKMDRVTTSGPAGSASVHQRDLMHPALKWYLEKPLLFQENSLNL</sequence>
<proteinExistence type="predicted"/>
<dbReference type="InterPro" id="IPR036397">
    <property type="entry name" value="RNaseH_sf"/>
</dbReference>
<dbReference type="OrthoDB" id="6627434at2759"/>
<comment type="caution">
    <text evidence="2">The sequence shown here is derived from an EMBL/GenBank/DDBJ whole genome shotgun (WGS) entry which is preliminary data.</text>
</comment>
<dbReference type="InterPro" id="IPR050951">
    <property type="entry name" value="Retrovirus_Pol_polyprotein"/>
</dbReference>
<reference evidence="2" key="1">
    <citation type="submission" date="2020-08" db="EMBL/GenBank/DDBJ databases">
        <title>Multicomponent nature underlies the extraordinary mechanical properties of spider dragline silk.</title>
        <authorList>
            <person name="Kono N."/>
            <person name="Nakamura H."/>
            <person name="Mori M."/>
            <person name="Yoshida Y."/>
            <person name="Ohtoshi R."/>
            <person name="Malay A.D."/>
            <person name="Moran D.A.P."/>
            <person name="Tomita M."/>
            <person name="Numata K."/>
            <person name="Arakawa K."/>
        </authorList>
    </citation>
    <scope>NUCLEOTIDE SEQUENCE</scope>
</reference>
<dbReference type="PROSITE" id="PS50994">
    <property type="entry name" value="INTEGRASE"/>
    <property type="match status" value="1"/>
</dbReference>
<dbReference type="Proteomes" id="UP000886998">
    <property type="component" value="Unassembled WGS sequence"/>
</dbReference>
<gene>
    <name evidence="2" type="ORF">TNIN_459781</name>
</gene>
<feature type="domain" description="Integrase catalytic" evidence="1">
    <location>
        <begin position="1"/>
        <end position="118"/>
    </location>
</feature>
<dbReference type="PANTHER" id="PTHR37984">
    <property type="entry name" value="PROTEIN CBG26694"/>
    <property type="match status" value="1"/>
</dbReference>
<evidence type="ECO:0000313" key="3">
    <source>
        <dbReference type="Proteomes" id="UP000886998"/>
    </source>
</evidence>
<dbReference type="EMBL" id="BMAV01003120">
    <property type="protein sequence ID" value="GFY42533.1"/>
    <property type="molecule type" value="Genomic_DNA"/>
</dbReference>
<dbReference type="InterPro" id="IPR012337">
    <property type="entry name" value="RNaseH-like_sf"/>
</dbReference>
<dbReference type="SUPFAM" id="SSF53098">
    <property type="entry name" value="Ribonuclease H-like"/>
    <property type="match status" value="1"/>
</dbReference>